<comment type="similarity">
    <text evidence="2">Belongs to the glycosyltransferase 2 family.</text>
</comment>
<organism evidence="6 7">
    <name type="scientific">Microbacterium limosum</name>
    <dbReference type="NCBI Taxonomy" id="3079935"/>
    <lineage>
        <taxon>Bacteria</taxon>
        <taxon>Bacillati</taxon>
        <taxon>Actinomycetota</taxon>
        <taxon>Actinomycetes</taxon>
        <taxon>Micrococcales</taxon>
        <taxon>Microbacteriaceae</taxon>
        <taxon>Microbacterium</taxon>
    </lineage>
</organism>
<dbReference type="InterPro" id="IPR029044">
    <property type="entry name" value="Nucleotide-diphossugar_trans"/>
</dbReference>
<keyword evidence="3 6" id="KW-0328">Glycosyltransferase</keyword>
<dbReference type="SUPFAM" id="SSF53448">
    <property type="entry name" value="Nucleotide-diphospho-sugar transferases"/>
    <property type="match status" value="1"/>
</dbReference>
<sequence length="312" mass="33754">MADPERPRVAIAVPTFRRAATLRRLLPLLSEEIAATTEVSASVIVVDNDPERSAEAIAREAACDYVAEPRRGLSAVRNTALTAARDRGAVAVAFIDDDETPEPGWLAALVEPWLAGRADLVSGEVESVFDGPVDPWLSAGGFFRRVRFPAGARMQAAPSNNLLIDLRTATRLALAFDERFGATGGEDIYFTRQAALRGARIVSAPDARVLDPVAPERTRRGWVLRRAYRVGTTTAACDVLLEDSVRGRALRRLGWAGRGAARSAAGALRWAWGRLSRSVVHDARGARLAARGAGMVSGALGLRYREYSRREV</sequence>
<dbReference type="GO" id="GO:0016757">
    <property type="term" value="F:glycosyltransferase activity"/>
    <property type="evidence" value="ECO:0007669"/>
    <property type="project" value="UniProtKB-KW"/>
</dbReference>
<evidence type="ECO:0000256" key="3">
    <source>
        <dbReference type="ARBA" id="ARBA00022676"/>
    </source>
</evidence>
<dbReference type="KEGG" id="mliy:RYJ27_00815"/>
<dbReference type="CDD" id="cd00761">
    <property type="entry name" value="Glyco_tranf_GTA_type"/>
    <property type="match status" value="1"/>
</dbReference>
<gene>
    <name evidence="6" type="ORF">RYJ27_00815</name>
</gene>
<dbReference type="InterPro" id="IPR001173">
    <property type="entry name" value="Glyco_trans_2-like"/>
</dbReference>
<feature type="domain" description="Glycosyltransferase 2-like" evidence="5">
    <location>
        <begin position="11"/>
        <end position="141"/>
    </location>
</feature>
<evidence type="ECO:0000256" key="4">
    <source>
        <dbReference type="ARBA" id="ARBA00022679"/>
    </source>
</evidence>
<dbReference type="PANTHER" id="PTHR43179">
    <property type="entry name" value="RHAMNOSYLTRANSFERASE WBBL"/>
    <property type="match status" value="1"/>
</dbReference>
<keyword evidence="4 6" id="KW-0808">Transferase</keyword>
<dbReference type="AlphaFoldDB" id="A0AAU0MII6"/>
<evidence type="ECO:0000256" key="2">
    <source>
        <dbReference type="ARBA" id="ARBA00006739"/>
    </source>
</evidence>
<dbReference type="EC" id="2.4.-.-" evidence="6"/>
<evidence type="ECO:0000256" key="1">
    <source>
        <dbReference type="ARBA" id="ARBA00004776"/>
    </source>
</evidence>
<evidence type="ECO:0000313" key="6">
    <source>
        <dbReference type="EMBL" id="WOQ69822.1"/>
    </source>
</evidence>
<protein>
    <submittedName>
        <fullName evidence="6">Glycosyltransferase family 2 protein</fullName>
        <ecNumber evidence="6">2.4.-.-</ecNumber>
    </submittedName>
</protein>
<dbReference type="RefSeq" id="WP_330170916.1">
    <property type="nucleotide sequence ID" value="NZ_CP137080.1"/>
</dbReference>
<keyword evidence="7" id="KW-1185">Reference proteome</keyword>
<dbReference type="Pfam" id="PF00535">
    <property type="entry name" value="Glycos_transf_2"/>
    <property type="match status" value="1"/>
</dbReference>
<evidence type="ECO:0000313" key="7">
    <source>
        <dbReference type="Proteomes" id="UP001329313"/>
    </source>
</evidence>
<dbReference type="Proteomes" id="UP001329313">
    <property type="component" value="Chromosome"/>
</dbReference>
<comment type="pathway">
    <text evidence="1">Cell wall biogenesis; cell wall polysaccharide biosynthesis.</text>
</comment>
<name>A0AAU0MII6_9MICO</name>
<dbReference type="EMBL" id="CP137080">
    <property type="protein sequence ID" value="WOQ69822.1"/>
    <property type="molecule type" value="Genomic_DNA"/>
</dbReference>
<dbReference type="PANTHER" id="PTHR43179:SF12">
    <property type="entry name" value="GALACTOFURANOSYLTRANSFERASE GLFT2"/>
    <property type="match status" value="1"/>
</dbReference>
<proteinExistence type="inferred from homology"/>
<evidence type="ECO:0000259" key="5">
    <source>
        <dbReference type="Pfam" id="PF00535"/>
    </source>
</evidence>
<accession>A0AAU0MII6</accession>
<dbReference type="Gene3D" id="3.90.550.10">
    <property type="entry name" value="Spore Coat Polysaccharide Biosynthesis Protein SpsA, Chain A"/>
    <property type="match status" value="1"/>
</dbReference>
<reference evidence="6 7" key="1">
    <citation type="submission" date="2023-10" db="EMBL/GenBank/DDBJ databases">
        <title>Y20.</title>
        <authorList>
            <person name="Zhang G."/>
            <person name="Ding Y."/>
        </authorList>
    </citation>
    <scope>NUCLEOTIDE SEQUENCE [LARGE SCALE GENOMIC DNA]</scope>
    <source>
        <strain evidence="6 7">Y20</strain>
    </source>
</reference>